<dbReference type="EMBL" id="JACANB010000005">
    <property type="protein sequence ID" value="MDM1696866.1"/>
    <property type="molecule type" value="Genomic_DNA"/>
</dbReference>
<evidence type="ECO:0000256" key="7">
    <source>
        <dbReference type="ARBA" id="ARBA00022968"/>
    </source>
</evidence>
<evidence type="ECO:0000256" key="2">
    <source>
        <dbReference type="ARBA" id="ARBA00004713"/>
    </source>
</evidence>
<evidence type="ECO:0000313" key="15">
    <source>
        <dbReference type="Proteomes" id="UP001173465"/>
    </source>
</evidence>
<evidence type="ECO:0000256" key="12">
    <source>
        <dbReference type="RuleBase" id="RU365103"/>
    </source>
</evidence>
<evidence type="ECO:0000256" key="9">
    <source>
        <dbReference type="ARBA" id="ARBA00049183"/>
    </source>
</evidence>
<evidence type="ECO:0000256" key="10">
    <source>
        <dbReference type="PIRSR" id="PIRSR639901-1"/>
    </source>
</evidence>
<comment type="caution">
    <text evidence="14">The sequence shown here is derived from an EMBL/GenBank/DDBJ whole genome shotgun (WGS) entry which is preliminary data.</text>
</comment>
<evidence type="ECO:0000256" key="8">
    <source>
        <dbReference type="ARBA" id="ARBA00031445"/>
    </source>
</evidence>
<feature type="site" description="Transition state stabilizer" evidence="11">
    <location>
        <position position="130"/>
    </location>
</feature>
<dbReference type="RefSeq" id="WP_286594161.1">
    <property type="nucleotide sequence ID" value="NZ_JACANB010000005.1"/>
</dbReference>
<comment type="pathway">
    <text evidence="2 12">Bacterial outer membrane biogenesis; LPS core biosynthesis.</text>
</comment>
<dbReference type="InterPro" id="IPR039901">
    <property type="entry name" value="Kdotransferase"/>
</dbReference>
<organism evidence="14 15">
    <name type="scientific">Thiopseudomonas alkaliphila</name>
    <dbReference type="NCBI Taxonomy" id="1697053"/>
    <lineage>
        <taxon>Bacteria</taxon>
        <taxon>Pseudomonadati</taxon>
        <taxon>Pseudomonadota</taxon>
        <taxon>Gammaproteobacteria</taxon>
        <taxon>Pseudomonadales</taxon>
        <taxon>Pseudomonadaceae</taxon>
        <taxon>Thiopseudomonas</taxon>
    </lineage>
</organism>
<feature type="domain" description="3-deoxy-D-manno-octulosonic-acid transferase N-terminal" evidence="13">
    <location>
        <begin position="33"/>
        <end position="210"/>
    </location>
</feature>
<dbReference type="FunFam" id="3.40.50.11720:FF:000001">
    <property type="entry name" value="3-deoxy-D-manno-octulosonic acid transferase"/>
    <property type="match status" value="1"/>
</dbReference>
<dbReference type="EC" id="2.4.99.12" evidence="4 12"/>
<sequence length="427" mass="47029">MNRTLYSILLYLAVPFIWLRLQFRARQAPAYRQRIAERFALKKLAFKPGGIWLHAVSVGESIAAAPVIKQLQQLYPQLPITLTCMTPTGSERIQALFGDSVQHCYLPYDLPCAAKRFLNQVQPKLAIVMETELWPNHIHQCYLRSIPVVLANARLSARSAKGYAKFQRLTAPMLAELSGIAVQSQAEAERFLQLGAQPAAVQVTGSIKFDLSVAPELLQSAAQLADTWHLASRFVWVAGSTHAGEDELILQAHQQLLQQVPEALLILVPRHPERFNQVAQLIEQQGLRSVRRSQQNPLQMADQVLLGDSMGELMLWYAVADAAFVGGTWVDNGGHNFLEPAALAKPIAAGPSRFNFLEIAEQLQQAGALTLVSTPSALAEQLLGWQQSEALRQQQGQAGIKVLQQNQGALAQLIGLLQQQLEKAGSP</sequence>
<keyword evidence="14" id="KW-0328">Glycosyltransferase</keyword>
<gene>
    <name evidence="14" type="primary">waaA</name>
    <name evidence="14" type="ORF">HX099_09380</name>
</gene>
<evidence type="ECO:0000313" key="14">
    <source>
        <dbReference type="EMBL" id="MDM1696866.1"/>
    </source>
</evidence>
<comment type="catalytic activity">
    <reaction evidence="9 12">
        <text>lipid IVA (E. coli) + CMP-3-deoxy-beta-D-manno-octulosonate = alpha-Kdo-(2-&gt;6)-lipid IVA (E. coli) + CMP + H(+)</text>
        <dbReference type="Rhea" id="RHEA:28066"/>
        <dbReference type="ChEBI" id="CHEBI:15378"/>
        <dbReference type="ChEBI" id="CHEBI:58603"/>
        <dbReference type="ChEBI" id="CHEBI:60364"/>
        <dbReference type="ChEBI" id="CHEBI:60377"/>
        <dbReference type="ChEBI" id="CHEBI:85987"/>
        <dbReference type="EC" id="2.4.99.12"/>
    </reaction>
</comment>
<evidence type="ECO:0000259" key="13">
    <source>
        <dbReference type="Pfam" id="PF04413"/>
    </source>
</evidence>
<dbReference type="NCBIfam" id="NF004388">
    <property type="entry name" value="PRK05749.1-4"/>
    <property type="match status" value="1"/>
</dbReference>
<comment type="function">
    <text evidence="12">Involved in lipopolysaccharide (LPS) biosynthesis. Catalyzes the transfer of 3-deoxy-D-manno-octulosonate (Kdo) residue(s) from CMP-Kdo to lipid IV(A), the tetraacyldisaccharide-1,4'-bisphosphate precursor of lipid A.</text>
</comment>
<dbReference type="Pfam" id="PF04413">
    <property type="entry name" value="Glycos_transf_N"/>
    <property type="match status" value="1"/>
</dbReference>
<dbReference type="AlphaFoldDB" id="A0AAW7DW01"/>
<keyword evidence="12" id="KW-1003">Cell membrane</keyword>
<evidence type="ECO:0000256" key="6">
    <source>
        <dbReference type="ARBA" id="ARBA00022679"/>
    </source>
</evidence>
<keyword evidence="12" id="KW-0472">Membrane</keyword>
<accession>A0AAW7DW01</accession>
<dbReference type="GO" id="GO:0009245">
    <property type="term" value="P:lipid A biosynthetic process"/>
    <property type="evidence" value="ECO:0007669"/>
    <property type="project" value="TreeGrafter"/>
</dbReference>
<evidence type="ECO:0000256" key="11">
    <source>
        <dbReference type="PIRSR" id="PIRSR639901-2"/>
    </source>
</evidence>
<dbReference type="GO" id="GO:0005886">
    <property type="term" value="C:plasma membrane"/>
    <property type="evidence" value="ECO:0007669"/>
    <property type="project" value="UniProtKB-SubCell"/>
</dbReference>
<protein>
    <recommendedName>
        <fullName evidence="5 12">3-deoxy-D-manno-octulosonic acid transferase</fullName>
        <shortName evidence="12">Kdo transferase</shortName>
        <ecNumber evidence="4 12">2.4.99.12</ecNumber>
    </recommendedName>
    <alternativeName>
        <fullName evidence="8 12">Lipid IV(A) 3-deoxy-D-manno-octulosonic acid transferase</fullName>
    </alternativeName>
</protein>
<name>A0AAW7DW01_9GAMM</name>
<dbReference type="InterPro" id="IPR038107">
    <property type="entry name" value="Glycos_transf_N_sf"/>
</dbReference>
<reference evidence="14" key="2">
    <citation type="journal article" date="2022" name="Sci. Total Environ.">
        <title>Prevalence, transmission, and molecular epidemiology of tet(X)-positive bacteria among humans, animals, and environmental niches in China: An epidemiological, and genomic-based study.</title>
        <authorList>
            <person name="Dong N."/>
            <person name="Zeng Y."/>
            <person name="Cai C."/>
            <person name="Sun C."/>
            <person name="Lu J."/>
            <person name="Liu C."/>
            <person name="Zhou H."/>
            <person name="Sun Q."/>
            <person name="Shu L."/>
            <person name="Wang H."/>
            <person name="Wang Y."/>
            <person name="Wang S."/>
            <person name="Wu C."/>
            <person name="Chan E.W."/>
            <person name="Chen G."/>
            <person name="Shen Z."/>
            <person name="Chen S."/>
            <person name="Zhang R."/>
        </authorList>
    </citation>
    <scope>NUCLEOTIDE SEQUENCE</scope>
    <source>
        <strain evidence="14">DF46-2-2</strain>
    </source>
</reference>
<proteinExistence type="inferred from homology"/>
<feature type="site" description="Transition state stabilizer" evidence="11">
    <location>
        <position position="208"/>
    </location>
</feature>
<dbReference type="InterPro" id="IPR007507">
    <property type="entry name" value="Glycos_transf_N"/>
</dbReference>
<dbReference type="GO" id="GO:0043842">
    <property type="term" value="F:Kdo transferase activity"/>
    <property type="evidence" value="ECO:0007669"/>
    <property type="project" value="UniProtKB-EC"/>
</dbReference>
<evidence type="ECO:0000256" key="4">
    <source>
        <dbReference type="ARBA" id="ARBA00012621"/>
    </source>
</evidence>
<dbReference type="GO" id="GO:0009244">
    <property type="term" value="P:lipopolysaccharide core region biosynthetic process"/>
    <property type="evidence" value="ECO:0007669"/>
    <property type="project" value="UniProtKB-UniRule"/>
</dbReference>
<keyword evidence="6 12" id="KW-0808">Transferase</keyword>
<comment type="subcellular location">
    <subcellularLocation>
        <location evidence="1">Cell inner membrane</location>
        <topology evidence="1">Single-pass membrane protein</topology>
        <orientation evidence="1">Cytoplasmic side</orientation>
    </subcellularLocation>
    <subcellularLocation>
        <location evidence="12">Cell membrane</location>
    </subcellularLocation>
</comment>
<evidence type="ECO:0000256" key="1">
    <source>
        <dbReference type="ARBA" id="ARBA00004388"/>
    </source>
</evidence>
<dbReference type="PANTHER" id="PTHR42755:SF1">
    <property type="entry name" value="3-DEOXY-D-MANNO-OCTULOSONIC ACID TRANSFERASE, MITOCHONDRIAL-RELATED"/>
    <property type="match status" value="1"/>
</dbReference>
<keyword evidence="12" id="KW-0448">Lipopolysaccharide biosynthesis</keyword>
<dbReference type="Gene3D" id="3.40.50.2000">
    <property type="entry name" value="Glycogen Phosphorylase B"/>
    <property type="match status" value="1"/>
</dbReference>
<evidence type="ECO:0000256" key="5">
    <source>
        <dbReference type="ARBA" id="ARBA00019077"/>
    </source>
</evidence>
<keyword evidence="7" id="KW-0735">Signal-anchor</keyword>
<keyword evidence="7" id="KW-0812">Transmembrane</keyword>
<reference evidence="14" key="1">
    <citation type="submission" date="2020-06" db="EMBL/GenBank/DDBJ databases">
        <authorList>
            <person name="Dong N."/>
        </authorList>
    </citation>
    <scope>NUCLEOTIDE SEQUENCE</scope>
    <source>
        <strain evidence="14">DF46-2-2</strain>
    </source>
</reference>
<comment type="similarity">
    <text evidence="3">Belongs to the glycosyltransferase group 1 family. Glycosyltransferase 30 subfamily.</text>
</comment>
<evidence type="ECO:0000256" key="3">
    <source>
        <dbReference type="ARBA" id="ARBA00006380"/>
    </source>
</evidence>
<dbReference type="Gene3D" id="3.40.50.11720">
    <property type="entry name" value="3-Deoxy-D-manno-octulosonic-acid transferase, N-terminal domain"/>
    <property type="match status" value="1"/>
</dbReference>
<dbReference type="FunFam" id="3.40.50.2000:FF:000032">
    <property type="entry name" value="3-deoxy-D-manno-octulosonic acid transferase"/>
    <property type="match status" value="1"/>
</dbReference>
<dbReference type="Proteomes" id="UP001173465">
    <property type="component" value="Unassembled WGS sequence"/>
</dbReference>
<dbReference type="SUPFAM" id="SSF53756">
    <property type="entry name" value="UDP-Glycosyltransferase/glycogen phosphorylase"/>
    <property type="match status" value="1"/>
</dbReference>
<feature type="active site" description="Proton acceptor" evidence="10">
    <location>
        <position position="60"/>
    </location>
</feature>
<dbReference type="PANTHER" id="PTHR42755">
    <property type="entry name" value="3-DEOXY-MANNO-OCTULOSONATE CYTIDYLYLTRANSFERASE"/>
    <property type="match status" value="1"/>
</dbReference>